<comment type="caution">
    <text evidence="2">The sequence shown here is derived from an EMBL/GenBank/DDBJ whole genome shotgun (WGS) entry which is preliminary data.</text>
</comment>
<feature type="compositionally biased region" description="Low complexity" evidence="1">
    <location>
        <begin position="18"/>
        <end position="33"/>
    </location>
</feature>
<protein>
    <submittedName>
        <fullName evidence="2">Uncharacterized protein</fullName>
    </submittedName>
</protein>
<accession>A0A8T0SRB7</accession>
<organism evidence="2 3">
    <name type="scientific">Panicum virgatum</name>
    <name type="common">Blackwell switchgrass</name>
    <dbReference type="NCBI Taxonomy" id="38727"/>
    <lineage>
        <taxon>Eukaryota</taxon>
        <taxon>Viridiplantae</taxon>
        <taxon>Streptophyta</taxon>
        <taxon>Embryophyta</taxon>
        <taxon>Tracheophyta</taxon>
        <taxon>Spermatophyta</taxon>
        <taxon>Magnoliopsida</taxon>
        <taxon>Liliopsida</taxon>
        <taxon>Poales</taxon>
        <taxon>Poaceae</taxon>
        <taxon>PACMAD clade</taxon>
        <taxon>Panicoideae</taxon>
        <taxon>Panicodae</taxon>
        <taxon>Paniceae</taxon>
        <taxon>Panicinae</taxon>
        <taxon>Panicum</taxon>
        <taxon>Panicum sect. Hiantes</taxon>
    </lineage>
</organism>
<gene>
    <name evidence="2" type="ORF">PVAP13_5KG576307</name>
</gene>
<reference evidence="2" key="1">
    <citation type="submission" date="2020-05" db="EMBL/GenBank/DDBJ databases">
        <title>WGS assembly of Panicum virgatum.</title>
        <authorList>
            <person name="Lovell J.T."/>
            <person name="Jenkins J."/>
            <person name="Shu S."/>
            <person name="Juenger T.E."/>
            <person name="Schmutz J."/>
        </authorList>
    </citation>
    <scope>NUCLEOTIDE SEQUENCE</scope>
    <source>
        <strain evidence="2">AP13</strain>
    </source>
</reference>
<evidence type="ECO:0000313" key="3">
    <source>
        <dbReference type="Proteomes" id="UP000823388"/>
    </source>
</evidence>
<evidence type="ECO:0000313" key="2">
    <source>
        <dbReference type="EMBL" id="KAG2601250.1"/>
    </source>
</evidence>
<dbReference type="Proteomes" id="UP000823388">
    <property type="component" value="Chromosome 5K"/>
</dbReference>
<feature type="compositionally biased region" description="Basic and acidic residues" evidence="1">
    <location>
        <begin position="47"/>
        <end position="59"/>
    </location>
</feature>
<proteinExistence type="predicted"/>
<dbReference type="EMBL" id="CM029045">
    <property type="protein sequence ID" value="KAG2601250.1"/>
    <property type="molecule type" value="Genomic_DNA"/>
</dbReference>
<name>A0A8T0SRB7_PANVG</name>
<feature type="compositionally biased region" description="Gly residues" evidence="1">
    <location>
        <begin position="1"/>
        <end position="17"/>
    </location>
</feature>
<sequence>MLQGGSGTCTQHGGGGRAALPEGGMEEGGAAPDIGGGGMVPSAGARWHADPLEGSRKTGGDAAVAPREGGEGRRRSAPSHCAHPGRGAAGASAQARGRAACAAAISAAEAGGCMSRSNPSSDQKFFCNRIQLPCVRGHPPSLILCPPLPILILISPALSISLSPPIRISHPPPPPASPPRENVGIRPLRAAPLTGDMPGSVSGVSCPQRVRRLLPVPSRRPPLPWALPSAEPRMAGGARGRRQRGAAVSSGPRQDCYARTGHRRARRLAGAWSCGGRAAAAGAGEGCARR</sequence>
<feature type="region of interest" description="Disordered" evidence="1">
    <location>
        <begin position="224"/>
        <end position="256"/>
    </location>
</feature>
<dbReference type="AlphaFoldDB" id="A0A8T0SRB7"/>
<evidence type="ECO:0000256" key="1">
    <source>
        <dbReference type="SAM" id="MobiDB-lite"/>
    </source>
</evidence>
<feature type="region of interest" description="Disordered" evidence="1">
    <location>
        <begin position="1"/>
        <end position="90"/>
    </location>
</feature>
<keyword evidence="3" id="KW-1185">Reference proteome</keyword>